<feature type="binding site" evidence="1">
    <location>
        <position position="128"/>
    </location>
    <ligand>
        <name>Zn(2+)</name>
        <dbReference type="ChEBI" id="CHEBI:29105"/>
    </ligand>
</feature>
<dbReference type="Pfam" id="PF01475">
    <property type="entry name" value="FUR"/>
    <property type="match status" value="1"/>
</dbReference>
<dbReference type="EMBL" id="CP002955">
    <property type="protein sequence ID" value="AEL24973.1"/>
    <property type="molecule type" value="Genomic_DNA"/>
</dbReference>
<feature type="binding site" evidence="1">
    <location>
        <position position="131"/>
    </location>
    <ligand>
        <name>Zn(2+)</name>
        <dbReference type="ChEBI" id="CHEBI:29105"/>
    </ligand>
</feature>
<dbReference type="SUPFAM" id="SSF46785">
    <property type="entry name" value="Winged helix' DNA-binding domain"/>
    <property type="match status" value="1"/>
</dbReference>
<comment type="cofactor">
    <cofactor evidence="1">
        <name>Zn(2+)</name>
        <dbReference type="ChEBI" id="CHEBI:29105"/>
    </cofactor>
    <text evidence="1">Binds 1 zinc ion per subunit.</text>
</comment>
<evidence type="ECO:0000313" key="2">
    <source>
        <dbReference type="EMBL" id="AEL24973.1"/>
    </source>
</evidence>
<keyword evidence="1" id="KW-0479">Metal-binding</keyword>
<dbReference type="InterPro" id="IPR036390">
    <property type="entry name" value="WH_DNA-bd_sf"/>
</dbReference>
<dbReference type="HOGENOM" id="CLU_096072_6_1_10"/>
<dbReference type="GO" id="GO:0046872">
    <property type="term" value="F:metal ion binding"/>
    <property type="evidence" value="ECO:0007669"/>
    <property type="project" value="UniProtKB-KW"/>
</dbReference>
<dbReference type="eggNOG" id="COG0735">
    <property type="taxonomic scope" value="Bacteria"/>
</dbReference>
<dbReference type="KEGG" id="cmr:Cycma_1201"/>
<name>G0IY69_CYCMS</name>
<dbReference type="InterPro" id="IPR002481">
    <property type="entry name" value="FUR"/>
</dbReference>
<proteinExistence type="predicted"/>
<accession>G0IY69</accession>
<evidence type="ECO:0000313" key="3">
    <source>
        <dbReference type="Proteomes" id="UP000001635"/>
    </source>
</evidence>
<dbReference type="InterPro" id="IPR036388">
    <property type="entry name" value="WH-like_DNA-bd_sf"/>
</dbReference>
<dbReference type="Gene3D" id="1.10.10.10">
    <property type="entry name" value="Winged helix-like DNA-binding domain superfamily/Winged helix DNA-binding domain"/>
    <property type="match status" value="1"/>
</dbReference>
<feature type="binding site" evidence="1">
    <location>
        <position position="92"/>
    </location>
    <ligand>
        <name>Zn(2+)</name>
        <dbReference type="ChEBI" id="CHEBI:29105"/>
    </ligand>
</feature>
<protein>
    <submittedName>
        <fullName evidence="2">Fur family transcriptional regulator protein</fullName>
    </submittedName>
</protein>
<feature type="binding site" evidence="1">
    <location>
        <position position="95"/>
    </location>
    <ligand>
        <name>Zn(2+)</name>
        <dbReference type="ChEBI" id="CHEBI:29105"/>
    </ligand>
</feature>
<keyword evidence="1" id="KW-0862">Zinc</keyword>
<gene>
    <name evidence="2" type="ordered locus">Cycma_1201</name>
</gene>
<reference evidence="3" key="1">
    <citation type="submission" date="2011-07" db="EMBL/GenBank/DDBJ databases">
        <title>The complete genome of Cyclobacterium marinum DSM 745.</title>
        <authorList>
            <person name="Lucas S."/>
            <person name="Han J."/>
            <person name="Lapidus A."/>
            <person name="Bruce D."/>
            <person name="Goodwin L."/>
            <person name="Pitluck S."/>
            <person name="Peters L."/>
            <person name="Kyrpides N."/>
            <person name="Mavromatis K."/>
            <person name="Ivanova N."/>
            <person name="Ovchinnikova G."/>
            <person name="Chertkov O."/>
            <person name="Detter J.C."/>
            <person name="Tapia R."/>
            <person name="Han C."/>
            <person name="Land M."/>
            <person name="Hauser L."/>
            <person name="Markowitz V."/>
            <person name="Cheng J.-F."/>
            <person name="Hugenholtz P."/>
            <person name="Woyke T."/>
            <person name="Wu D."/>
            <person name="Tindall B."/>
            <person name="Schuetze A."/>
            <person name="Brambilla E."/>
            <person name="Klenk H.-P."/>
            <person name="Eisen J.A."/>
        </authorList>
    </citation>
    <scope>NUCLEOTIDE SEQUENCE [LARGE SCALE GENOMIC DNA]</scope>
    <source>
        <strain evidence="3">ATCC 25205 / DSM 745 / LMG 13164 / NCIMB 1802</strain>
    </source>
</reference>
<sequence>MGVAEILSFHDLKRTSCREGILEVMLVSKQALSENVIREQLNGHFDRTTFYRSFKTLEAKRIIHKVVIDNLPVKYALGNTLNPKKMHAHFFCKDCNSVECLNNTPIPTYPLPDGYTYSDTEVIIKGSCAKCNQ</sequence>
<dbReference type="AlphaFoldDB" id="G0IY69"/>
<dbReference type="Proteomes" id="UP000001635">
    <property type="component" value="Chromosome"/>
</dbReference>
<organism evidence="2 3">
    <name type="scientific">Cyclobacterium marinum (strain ATCC 25205 / DSM 745 / LMG 13164 / NCIMB 1802)</name>
    <name type="common">Flectobacillus marinus</name>
    <dbReference type="NCBI Taxonomy" id="880070"/>
    <lineage>
        <taxon>Bacteria</taxon>
        <taxon>Pseudomonadati</taxon>
        <taxon>Bacteroidota</taxon>
        <taxon>Cytophagia</taxon>
        <taxon>Cytophagales</taxon>
        <taxon>Cyclobacteriaceae</taxon>
        <taxon>Cyclobacterium</taxon>
    </lineage>
</organism>
<dbReference type="RefSeq" id="WP_014019270.1">
    <property type="nucleotide sequence ID" value="NC_015914.1"/>
</dbReference>
<evidence type="ECO:0000256" key="1">
    <source>
        <dbReference type="PIRSR" id="PIRSR602481-1"/>
    </source>
</evidence>
<dbReference type="OrthoDB" id="594893at2"/>
<dbReference type="STRING" id="880070.Cycma_1201"/>
<dbReference type="GO" id="GO:0003700">
    <property type="term" value="F:DNA-binding transcription factor activity"/>
    <property type="evidence" value="ECO:0007669"/>
    <property type="project" value="InterPro"/>
</dbReference>
<keyword evidence="3" id="KW-1185">Reference proteome</keyword>